<sequence length="147" mass="16271">MIMNSGTLLTKNTTRIPVYYSPEMAPSFTSSSPSAAKPAQVVDAWLNLHLPIKIIEPELISHIQIKLVHCADYVDNILNCLINNGFGNKLPEVALSLLYTNGAMLSAARGALHNKSGVFSLVLCLASPWVRRHRNIQRSWRFMAKLG</sequence>
<dbReference type="EMBL" id="CP071137">
    <property type="protein sequence ID" value="QWY78065.1"/>
    <property type="molecule type" value="Genomic_DNA"/>
</dbReference>
<protein>
    <submittedName>
        <fullName evidence="1">Uncharacterized protein</fullName>
    </submittedName>
</protein>
<organism evidence="1 2">
    <name type="scientific">Ferrovum myxofaciens</name>
    <dbReference type="NCBI Taxonomy" id="416213"/>
    <lineage>
        <taxon>Bacteria</taxon>
        <taxon>Pseudomonadati</taxon>
        <taxon>Pseudomonadota</taxon>
        <taxon>Betaproteobacteria</taxon>
        <taxon>Ferrovales</taxon>
        <taxon>Ferrovaceae</taxon>
        <taxon>Ferrovum</taxon>
    </lineage>
</organism>
<dbReference type="Proteomes" id="UP000683551">
    <property type="component" value="Chromosome"/>
</dbReference>
<accession>A0A9E6SYD2</accession>
<evidence type="ECO:0000313" key="1">
    <source>
        <dbReference type="EMBL" id="QWY78065.1"/>
    </source>
</evidence>
<dbReference type="AlphaFoldDB" id="A0A9E6SYD2"/>
<evidence type="ECO:0000313" key="2">
    <source>
        <dbReference type="Proteomes" id="UP000683551"/>
    </source>
</evidence>
<proteinExistence type="predicted"/>
<gene>
    <name evidence="1" type="ORF">JZL65_03005</name>
</gene>
<name>A0A9E6SYD2_9PROT</name>
<dbReference type="RefSeq" id="WP_273145547.1">
    <property type="nucleotide sequence ID" value="NZ_CP070327.1"/>
</dbReference>
<reference evidence="1" key="1">
    <citation type="submission" date="2021-02" db="EMBL/GenBank/DDBJ databases">
        <title>Comparative genomics of Ferrovum myxofaciens strains, predominant extremophile bacteria forming large biofilm stalactites in acid mine ecosystems.</title>
        <authorList>
            <person name="Burkartova K."/>
            <person name="Ridl J."/>
            <person name="Pajer P."/>
            <person name="Falteisek L."/>
        </authorList>
    </citation>
    <scope>NUCLEOTIDE SEQUENCE</scope>
    <source>
        <strain evidence="1">MI1III</strain>
    </source>
</reference>